<comment type="caution">
    <text evidence="1">The sequence shown here is derived from an EMBL/GenBank/DDBJ whole genome shotgun (WGS) entry which is preliminary data.</text>
</comment>
<keyword evidence="2" id="KW-1185">Reference proteome</keyword>
<organism evidence="1 2">
    <name type="scientific">Tegillarca granosa</name>
    <name type="common">Malaysian cockle</name>
    <name type="synonym">Anadara granosa</name>
    <dbReference type="NCBI Taxonomy" id="220873"/>
    <lineage>
        <taxon>Eukaryota</taxon>
        <taxon>Metazoa</taxon>
        <taxon>Spiralia</taxon>
        <taxon>Lophotrochozoa</taxon>
        <taxon>Mollusca</taxon>
        <taxon>Bivalvia</taxon>
        <taxon>Autobranchia</taxon>
        <taxon>Pteriomorphia</taxon>
        <taxon>Arcoida</taxon>
        <taxon>Arcoidea</taxon>
        <taxon>Arcidae</taxon>
        <taxon>Tegillarca</taxon>
    </lineage>
</organism>
<accession>A0ABQ9E742</accession>
<evidence type="ECO:0000313" key="1">
    <source>
        <dbReference type="EMBL" id="KAJ8299576.1"/>
    </source>
</evidence>
<gene>
    <name evidence="1" type="ORF">KUTeg_023636</name>
</gene>
<sequence length="89" mass="10585">MKLTKNVTQKLTSNARTGQPYLRIRNNARTEDDKKDLYRIVKLEETVHGTLHSFLHNNTKKEALRYLKKMLVSFEENNNYDIIMIPTYK</sequence>
<dbReference type="Proteomes" id="UP001217089">
    <property type="component" value="Unassembled WGS sequence"/>
</dbReference>
<evidence type="ECO:0000313" key="2">
    <source>
        <dbReference type="Proteomes" id="UP001217089"/>
    </source>
</evidence>
<name>A0ABQ9E742_TEGGR</name>
<dbReference type="EMBL" id="JARBDR010000921">
    <property type="protein sequence ID" value="KAJ8299576.1"/>
    <property type="molecule type" value="Genomic_DNA"/>
</dbReference>
<proteinExistence type="predicted"/>
<reference evidence="1 2" key="1">
    <citation type="submission" date="2022-12" db="EMBL/GenBank/DDBJ databases">
        <title>Chromosome-level genome of Tegillarca granosa.</title>
        <authorList>
            <person name="Kim J."/>
        </authorList>
    </citation>
    <scope>NUCLEOTIDE SEQUENCE [LARGE SCALE GENOMIC DNA]</scope>
    <source>
        <strain evidence="1">Teg-2019</strain>
        <tissue evidence="1">Adductor muscle</tissue>
    </source>
</reference>
<protein>
    <submittedName>
        <fullName evidence="1">Uncharacterized protein</fullName>
    </submittedName>
</protein>